<dbReference type="Proteomes" id="UP000790347">
    <property type="component" value="Unassembled WGS sequence"/>
</dbReference>
<keyword evidence="4" id="KW-1185">Reference proteome</keyword>
<reference evidence="2" key="2">
    <citation type="submission" date="2020-06" db="EMBL/GenBank/DDBJ databases">
        <authorList>
            <person name="Ji K."/>
            <person name="Li J."/>
        </authorList>
    </citation>
    <scope>NUCLEOTIDE SEQUENCE</scope>
    <source>
        <strain evidence="2">JKM2019</strain>
        <tissue evidence="2">Whole body</tissue>
    </source>
</reference>
<dbReference type="NCBIfam" id="TIGR04336">
    <property type="entry name" value="AmmeMemoSam_B"/>
    <property type="match status" value="1"/>
</dbReference>
<dbReference type="Proteomes" id="UP000828236">
    <property type="component" value="Unassembled WGS sequence"/>
</dbReference>
<dbReference type="AlphaFoldDB" id="A0A922IAG6"/>
<dbReference type="Pfam" id="PF01875">
    <property type="entry name" value="Memo"/>
    <property type="match status" value="1"/>
</dbReference>
<reference evidence="2" key="3">
    <citation type="journal article" date="2021" name="World Allergy Organ. J.">
        <title>Chromosome-level assembly of Dermatophagoides farinae genome and transcriptome reveals two novel allergens Der f 37 and Der f 39.</title>
        <authorList>
            <person name="Chen J."/>
            <person name="Cai Z."/>
            <person name="Fan D."/>
            <person name="Hu J."/>
            <person name="Hou Y."/>
            <person name="He Y."/>
            <person name="Zhang Z."/>
            <person name="Zhao Z."/>
            <person name="Gao P."/>
            <person name="Hu W."/>
            <person name="Sun J."/>
            <person name="Li J."/>
            <person name="Ji K."/>
        </authorList>
    </citation>
    <scope>NUCLEOTIDE SEQUENCE</scope>
    <source>
        <strain evidence="2">JKM2019</strain>
    </source>
</reference>
<evidence type="ECO:0000313" key="3">
    <source>
        <dbReference type="EMBL" id="KAH9526656.1"/>
    </source>
</evidence>
<dbReference type="EMBL" id="ASGP02000001">
    <property type="protein sequence ID" value="KAH9526656.1"/>
    <property type="molecule type" value="Genomic_DNA"/>
</dbReference>
<accession>A0A922IAG6</accession>
<dbReference type="HAMAP" id="MF_00055">
    <property type="entry name" value="MEMO1"/>
    <property type="match status" value="1"/>
</dbReference>
<evidence type="ECO:0000313" key="4">
    <source>
        <dbReference type="Proteomes" id="UP000790347"/>
    </source>
</evidence>
<dbReference type="PANTHER" id="PTHR11060">
    <property type="entry name" value="PROTEIN MEMO1"/>
    <property type="match status" value="1"/>
</dbReference>
<protein>
    <submittedName>
        <fullName evidence="2 3">Protein memo1</fullName>
    </submittedName>
</protein>
<proteinExistence type="inferred from homology"/>
<dbReference type="OrthoDB" id="417112at2759"/>
<comment type="similarity">
    <text evidence="1">Belongs to the MEMO1 family.</text>
</comment>
<dbReference type="EMBL" id="SDOV01000005">
    <property type="protein sequence ID" value="KAH7641004.1"/>
    <property type="molecule type" value="Genomic_DNA"/>
</dbReference>
<dbReference type="PANTHER" id="PTHR11060:SF0">
    <property type="entry name" value="PROTEIN MEMO1"/>
    <property type="match status" value="1"/>
</dbReference>
<dbReference type="CDD" id="cd07361">
    <property type="entry name" value="MEMO_like"/>
    <property type="match status" value="1"/>
</dbReference>
<dbReference type="InterPro" id="IPR002737">
    <property type="entry name" value="MEMO1_fam"/>
</dbReference>
<sequence>MMQQSLQRRATHAGSWYSSSVIQLNSQLESWLSMVDVSHGPAKAIISPHAGYQYCGACAAYAYKQIDPQSTERIFILGPSHHIRLNGCALSPTTVYKTPFYDLIIDRDVYDELNQTSYFQSMSLAADEDEHSIEMQLPFIAKIMESKGQQTGGGFKIVPILVGSLSNEKEYLYGQILSKYLLEPGNVFVISSDFCHWGQRFSFQYYNKGWGDIYQSIQKLDEMGMNLIESLDPLAFAEYLQQYRNTICGRHPIAVLLNAIHHLRTEGKLMNNTSMRFLKYAQSSQCLRMRDSSVSYAAAAFKL</sequence>
<organism evidence="3 4">
    <name type="scientific">Dermatophagoides farinae</name>
    <name type="common">American house dust mite</name>
    <dbReference type="NCBI Taxonomy" id="6954"/>
    <lineage>
        <taxon>Eukaryota</taxon>
        <taxon>Metazoa</taxon>
        <taxon>Ecdysozoa</taxon>
        <taxon>Arthropoda</taxon>
        <taxon>Chelicerata</taxon>
        <taxon>Arachnida</taxon>
        <taxon>Acari</taxon>
        <taxon>Acariformes</taxon>
        <taxon>Sarcoptiformes</taxon>
        <taxon>Astigmata</taxon>
        <taxon>Psoroptidia</taxon>
        <taxon>Analgoidea</taxon>
        <taxon>Pyroglyphidae</taxon>
        <taxon>Dermatophagoidinae</taxon>
        <taxon>Dermatophagoides</taxon>
    </lineage>
</organism>
<reference evidence="3" key="1">
    <citation type="submission" date="2013-05" db="EMBL/GenBank/DDBJ databases">
        <authorList>
            <person name="Yim A.K.Y."/>
            <person name="Chan T.F."/>
            <person name="Ji K.M."/>
            <person name="Liu X.Y."/>
            <person name="Zhou J.W."/>
            <person name="Li R.Q."/>
            <person name="Yang K.Y."/>
            <person name="Li J."/>
            <person name="Li M."/>
            <person name="Law P.T.W."/>
            <person name="Wu Y.L."/>
            <person name="Cai Z.L."/>
            <person name="Qin H."/>
            <person name="Bao Y."/>
            <person name="Leung R.K.K."/>
            <person name="Ng P.K.S."/>
            <person name="Zou J."/>
            <person name="Zhong X.J."/>
            <person name="Ran P.X."/>
            <person name="Zhong N.S."/>
            <person name="Liu Z.G."/>
            <person name="Tsui S.K.W."/>
        </authorList>
    </citation>
    <scope>NUCLEOTIDE SEQUENCE</scope>
    <source>
        <strain evidence="3">Derf</strain>
        <tissue evidence="3">Whole organism</tissue>
    </source>
</reference>
<evidence type="ECO:0000256" key="1">
    <source>
        <dbReference type="ARBA" id="ARBA00006315"/>
    </source>
</evidence>
<dbReference type="Gene3D" id="3.40.830.10">
    <property type="entry name" value="LigB-like"/>
    <property type="match status" value="1"/>
</dbReference>
<reference evidence="3" key="4">
    <citation type="journal article" date="2022" name="Res Sq">
        <title>Comparative Genomics Reveals Insights into the Divergent Evolution of Astigmatic Mites and Household Pest Adaptations.</title>
        <authorList>
            <person name="Xiong Q."/>
            <person name="Wan A.T.-Y."/>
            <person name="Liu X.-Y."/>
            <person name="Fung C.S.-H."/>
            <person name="Xiao X."/>
            <person name="Malainual N."/>
            <person name="Hou J."/>
            <person name="Wang L."/>
            <person name="Wang M."/>
            <person name="Yang K."/>
            <person name="Cui Y."/>
            <person name="Leung E."/>
            <person name="Nong W."/>
            <person name="Shin S.-K."/>
            <person name="Au S."/>
            <person name="Jeong K.Y."/>
            <person name="Chew F.T."/>
            <person name="Hui J."/>
            <person name="Leung T.F."/>
            <person name="Tungtrongchitr A."/>
            <person name="Zhong N."/>
            <person name="Liu Z."/>
            <person name="Tsui S."/>
        </authorList>
    </citation>
    <scope>NUCLEOTIDE SEQUENCE</scope>
    <source>
        <strain evidence="3">Derf</strain>
        <tissue evidence="3">Whole organism</tissue>
    </source>
</reference>
<comment type="caution">
    <text evidence="3">The sequence shown here is derived from an EMBL/GenBank/DDBJ whole genome shotgun (WGS) entry which is preliminary data.</text>
</comment>
<evidence type="ECO:0000313" key="2">
    <source>
        <dbReference type="EMBL" id="KAH7641004.1"/>
    </source>
</evidence>
<gene>
    <name evidence="3" type="primary">MEMO1</name>
    <name evidence="3" type="ORF">DERF_000722</name>
    <name evidence="2" type="ORF">HUG17_8473</name>
</gene>
<name>A0A922IAG6_DERFA</name>